<organism evidence="2 3">
    <name type="scientific">Hymenobacter crusticola</name>
    <dbReference type="NCBI Taxonomy" id="1770526"/>
    <lineage>
        <taxon>Bacteria</taxon>
        <taxon>Pseudomonadati</taxon>
        <taxon>Bacteroidota</taxon>
        <taxon>Cytophagia</taxon>
        <taxon>Cytophagales</taxon>
        <taxon>Hymenobacteraceae</taxon>
        <taxon>Hymenobacter</taxon>
    </lineage>
</organism>
<dbReference type="AlphaFoldDB" id="A0A243WCN8"/>
<feature type="transmembrane region" description="Helical" evidence="1">
    <location>
        <begin position="164"/>
        <end position="181"/>
    </location>
</feature>
<feature type="transmembrane region" description="Helical" evidence="1">
    <location>
        <begin position="234"/>
        <end position="253"/>
    </location>
</feature>
<keyword evidence="3" id="KW-1185">Reference proteome</keyword>
<feature type="transmembrane region" description="Helical" evidence="1">
    <location>
        <begin position="365"/>
        <end position="385"/>
    </location>
</feature>
<evidence type="ECO:0000256" key="1">
    <source>
        <dbReference type="SAM" id="Phobius"/>
    </source>
</evidence>
<feature type="transmembrane region" description="Helical" evidence="1">
    <location>
        <begin position="138"/>
        <end position="158"/>
    </location>
</feature>
<sequence length="546" mass="62859">MTNSFDRNKGWGHPVVLVFFGFLFILGLFIYNDYGISVDEAISRDNGMVTLKHVAKLISPSFVANDPAFNNVEELATYHDRDYGVLFEATVCLVERLFHVDDFRSQFLLRHLMTFFVCFGGVVALYQLGARRFNDWRVGLLVAVWLVLSPRLFAEFFYNDKDAVFMSLFAVAINTGVRFLLQPSFKRAAWHALACMAAIDVRIMGVLLPMLTVSFLIVQVLHGEVKLGKALQTGVFYLVLTSALVVAFWPYLWPDPVGNLVLAFNNMKNFRWNGQVLYLGEAMSATNIPWHYALFWISVSTPIVYLAGFLLGAGAILFRLLQRNWRLWRGGEEMQDILFLAVVVGPLFAVIFFHSVLYDGWRQLYFIYPAMLLVALRGWVMLWHWRPTNLGFLSRNWSSVVLLVVGASMGYVLLRMVRAHPYQNVYFNAFAGKNIESRLEVDYWGLSYRKGVEYIVSVDHRPQIRLMAPAWQPIELSVNMLPPEDRKRITVVQFASGEPADYLITNYRWHPEPYTEGPEIKSFETDGVRLYSIIWLAKSWWQPDEQ</sequence>
<feature type="transmembrane region" description="Helical" evidence="1">
    <location>
        <begin position="397"/>
        <end position="414"/>
    </location>
</feature>
<keyword evidence="1" id="KW-0472">Membrane</keyword>
<feature type="transmembrane region" description="Helical" evidence="1">
    <location>
        <begin position="107"/>
        <end position="126"/>
    </location>
</feature>
<dbReference type="OrthoDB" id="2034231at2"/>
<keyword evidence="1" id="KW-1133">Transmembrane helix</keyword>
<evidence type="ECO:0000313" key="2">
    <source>
        <dbReference type="EMBL" id="OUJ73429.1"/>
    </source>
</evidence>
<accession>A0A243WCN8</accession>
<reference evidence="2 3" key="1">
    <citation type="submission" date="2017-01" db="EMBL/GenBank/DDBJ databases">
        <title>A new Hymenobacter.</title>
        <authorList>
            <person name="Liang Y."/>
            <person name="Feng F."/>
        </authorList>
    </citation>
    <scope>NUCLEOTIDE SEQUENCE [LARGE SCALE GENOMIC DNA]</scope>
    <source>
        <strain evidence="2">MIMBbqt21</strain>
    </source>
</reference>
<feature type="transmembrane region" description="Helical" evidence="1">
    <location>
        <begin position="12"/>
        <end position="31"/>
    </location>
</feature>
<gene>
    <name evidence="2" type="ORF">BXP70_13525</name>
</gene>
<feature type="transmembrane region" description="Helical" evidence="1">
    <location>
        <begin position="201"/>
        <end position="222"/>
    </location>
</feature>
<feature type="transmembrane region" description="Helical" evidence="1">
    <location>
        <begin position="337"/>
        <end position="358"/>
    </location>
</feature>
<keyword evidence="1" id="KW-0812">Transmembrane</keyword>
<comment type="caution">
    <text evidence="2">The sequence shown here is derived from an EMBL/GenBank/DDBJ whole genome shotgun (WGS) entry which is preliminary data.</text>
</comment>
<evidence type="ECO:0008006" key="4">
    <source>
        <dbReference type="Google" id="ProtNLM"/>
    </source>
</evidence>
<dbReference type="Proteomes" id="UP000194873">
    <property type="component" value="Unassembled WGS sequence"/>
</dbReference>
<dbReference type="EMBL" id="MTSE01000006">
    <property type="protein sequence ID" value="OUJ73429.1"/>
    <property type="molecule type" value="Genomic_DNA"/>
</dbReference>
<name>A0A243WCN8_9BACT</name>
<protein>
    <recommendedName>
        <fullName evidence="4">Glycosyltransferase RgtA/B/C/D-like domain-containing protein</fullName>
    </recommendedName>
</protein>
<proteinExistence type="predicted"/>
<evidence type="ECO:0000313" key="3">
    <source>
        <dbReference type="Proteomes" id="UP000194873"/>
    </source>
</evidence>
<dbReference type="RefSeq" id="WP_086594620.1">
    <property type="nucleotide sequence ID" value="NZ_MTSE01000006.1"/>
</dbReference>
<feature type="transmembrane region" description="Helical" evidence="1">
    <location>
        <begin position="293"/>
        <end position="317"/>
    </location>
</feature>